<feature type="domain" description="DUF5983" evidence="1">
    <location>
        <begin position="6"/>
        <end position="91"/>
    </location>
</feature>
<evidence type="ECO:0000313" key="2">
    <source>
        <dbReference type="EMBL" id="TCU15119.1"/>
    </source>
</evidence>
<accession>A0A4R3Q374</accession>
<reference evidence="2 3" key="1">
    <citation type="submission" date="2019-03" db="EMBL/GenBank/DDBJ databases">
        <title>Genomic Encyclopedia of Type Strains, Phase IV (KMG-V): Genome sequencing to study the core and pangenomes of soil and plant-associated prokaryotes.</title>
        <authorList>
            <person name="Whitman W."/>
        </authorList>
    </citation>
    <scope>NUCLEOTIDE SEQUENCE [LARGE SCALE GENOMIC DNA]</scope>
    <source>
        <strain evidence="2 3">Hc14</strain>
    </source>
</reference>
<name>A0A4R3Q374_RHISU</name>
<evidence type="ECO:0000259" key="1">
    <source>
        <dbReference type="Pfam" id="PF19419"/>
    </source>
</evidence>
<sequence>MFPRVLMISTGHLSARTARFLRNHDAADWPCLGGHFGDVGFMLWVDEGASGMEPNLPRDISEVFEYASSQAASIVIFQDVSPIVLELPTYGDEDAFEADEFLDRPRKTVAKLEDEEGLVALETLAADGNAGPGDDLIEKMYEIMNVLAEYGRNKTLCSFPYTELQRLTDLASAVRLGVRRDSDKFRAHRRRIGSLLQSIDLIYTNADFGSHGPEARTREVFENVMYRLEAAKAVLKAMEY</sequence>
<protein>
    <recommendedName>
        <fullName evidence="1">DUF5983 domain-containing protein</fullName>
    </recommendedName>
</protein>
<evidence type="ECO:0000313" key="3">
    <source>
        <dbReference type="Proteomes" id="UP000294576"/>
    </source>
</evidence>
<dbReference type="AlphaFoldDB" id="A0A4R3Q374"/>
<proteinExistence type="predicted"/>
<dbReference type="InterPro" id="IPR046025">
    <property type="entry name" value="DUF5983"/>
</dbReference>
<organism evidence="2 3">
    <name type="scientific">Rhizobium sullae</name>
    <name type="common">Rhizobium hedysari</name>
    <dbReference type="NCBI Taxonomy" id="50338"/>
    <lineage>
        <taxon>Bacteria</taxon>
        <taxon>Pseudomonadati</taxon>
        <taxon>Pseudomonadota</taxon>
        <taxon>Alphaproteobacteria</taxon>
        <taxon>Hyphomicrobiales</taxon>
        <taxon>Rhizobiaceae</taxon>
        <taxon>Rhizobium/Agrobacterium group</taxon>
        <taxon>Rhizobium</taxon>
    </lineage>
</organism>
<gene>
    <name evidence="2" type="ORF">EV132_10718</name>
</gene>
<comment type="caution">
    <text evidence="2">The sequence shown here is derived from an EMBL/GenBank/DDBJ whole genome shotgun (WGS) entry which is preliminary data.</text>
</comment>
<dbReference type="Proteomes" id="UP000294576">
    <property type="component" value="Unassembled WGS sequence"/>
</dbReference>
<dbReference type="EMBL" id="SMBH01000007">
    <property type="protein sequence ID" value="TCU15119.1"/>
    <property type="molecule type" value="Genomic_DNA"/>
</dbReference>
<dbReference type="Pfam" id="PF19419">
    <property type="entry name" value="DUF5983"/>
    <property type="match status" value="1"/>
</dbReference>